<dbReference type="PANTHER" id="PTHR47235:SF1">
    <property type="entry name" value="BLR6548 PROTEIN"/>
    <property type="match status" value="1"/>
</dbReference>
<feature type="signal peptide" evidence="3">
    <location>
        <begin position="1"/>
        <end position="27"/>
    </location>
</feature>
<evidence type="ECO:0000259" key="4">
    <source>
        <dbReference type="Pfam" id="PF13458"/>
    </source>
</evidence>
<comment type="similarity">
    <text evidence="1">Belongs to the leucine-binding protein family.</text>
</comment>
<accession>A0A7L4YPQ9</accession>
<evidence type="ECO:0000256" key="2">
    <source>
        <dbReference type="ARBA" id="ARBA00022729"/>
    </source>
</evidence>
<dbReference type="PANTHER" id="PTHR47235">
    <property type="entry name" value="BLR6548 PROTEIN"/>
    <property type="match status" value="1"/>
</dbReference>
<dbReference type="Gene3D" id="3.40.50.2300">
    <property type="match status" value="2"/>
</dbReference>
<protein>
    <submittedName>
        <fullName evidence="5">ABC transporter substrate-binding protein</fullName>
    </submittedName>
</protein>
<dbReference type="InterPro" id="IPR028082">
    <property type="entry name" value="Peripla_BP_I"/>
</dbReference>
<feature type="domain" description="Leucine-binding protein" evidence="4">
    <location>
        <begin position="50"/>
        <end position="365"/>
    </location>
</feature>
<gene>
    <name evidence="5" type="ORF">EK0264_13010</name>
</gene>
<dbReference type="InParanoid" id="A0A7L4YPQ9"/>
<dbReference type="InterPro" id="IPR028081">
    <property type="entry name" value="Leu-bd"/>
</dbReference>
<evidence type="ECO:0000313" key="6">
    <source>
        <dbReference type="Proteomes" id="UP000463857"/>
    </source>
</evidence>
<keyword evidence="6" id="KW-1185">Reference proteome</keyword>
<dbReference type="Pfam" id="PF13458">
    <property type="entry name" value="Peripla_BP_6"/>
    <property type="match status" value="1"/>
</dbReference>
<dbReference type="AlphaFoldDB" id="A0A7L4YPQ9"/>
<dbReference type="OrthoDB" id="7337537at2"/>
<dbReference type="RefSeq" id="WP_159546257.1">
    <property type="nucleotide sequence ID" value="NZ_CP047156.1"/>
</dbReference>
<evidence type="ECO:0000256" key="3">
    <source>
        <dbReference type="SAM" id="SignalP"/>
    </source>
</evidence>
<dbReference type="Proteomes" id="UP000463857">
    <property type="component" value="Chromosome"/>
</dbReference>
<evidence type="ECO:0000256" key="1">
    <source>
        <dbReference type="ARBA" id="ARBA00010062"/>
    </source>
</evidence>
<keyword evidence="2 3" id="KW-0732">Signal</keyword>
<feature type="chain" id="PRO_5029556547" evidence="3">
    <location>
        <begin position="28"/>
        <end position="411"/>
    </location>
</feature>
<proteinExistence type="inferred from homology"/>
<organism evidence="5 6">
    <name type="scientific">Epidermidibacterium keratini</name>
    <dbReference type="NCBI Taxonomy" id="1891644"/>
    <lineage>
        <taxon>Bacteria</taxon>
        <taxon>Bacillati</taxon>
        <taxon>Actinomycetota</taxon>
        <taxon>Actinomycetes</taxon>
        <taxon>Sporichthyales</taxon>
        <taxon>Sporichthyaceae</taxon>
        <taxon>Epidermidibacterium</taxon>
    </lineage>
</organism>
<dbReference type="KEGG" id="eke:EK0264_13010"/>
<dbReference type="EMBL" id="CP047156">
    <property type="protein sequence ID" value="QHC01120.1"/>
    <property type="molecule type" value="Genomic_DNA"/>
</dbReference>
<reference evidence="5 6" key="1">
    <citation type="journal article" date="2018" name="Int. J. Syst. Evol. Microbiol.">
        <title>Epidermidibacterium keratini gen. nov., sp. nov., a member of the family Sporichthyaceae, isolated from keratin epidermis.</title>
        <authorList>
            <person name="Lee D.G."/>
            <person name="Trujillo M.E."/>
            <person name="Kang S."/>
            <person name="Nam J.J."/>
            <person name="Kim Y.J."/>
        </authorList>
    </citation>
    <scope>NUCLEOTIDE SEQUENCE [LARGE SCALE GENOMIC DNA]</scope>
    <source>
        <strain evidence="5 6">EPI-7</strain>
    </source>
</reference>
<evidence type="ECO:0000313" key="5">
    <source>
        <dbReference type="EMBL" id="QHC01120.1"/>
    </source>
</evidence>
<dbReference type="PROSITE" id="PS51257">
    <property type="entry name" value="PROKAR_LIPOPROTEIN"/>
    <property type="match status" value="1"/>
</dbReference>
<sequence length="411" mass="41419">MDQRRLRRAAPIALAVTVGLGACTTGASDKPKESNQAPDVTTDVGVSGDQITLGVLADATNEYSTSVTRGGELWAAAVNEDGGICGRDVTLNVQDATADPAVAPTAYESGKSSVLGYLQLGGDAATTALAPSLATDGVLAVTDAPDSLLLAQPEVMVLGPTYDVQAINGLAWLAQQDQLTDGAIIAHVRNDSPSATNAALGVAAYAAERGLQVIDIPVGASDTDLTAAMTSAQQQGATAVVLSVSPAATTSAAIANKALGLDVPLVAGSESFSPAVLADVTATAAYTQLNFVQGFAPISASVSAAKDLASAYADAYGDDAGPGVTAGYVAGLAWQQILQEACDSKDLSRAGVQKARESVGKLDTSALSVAIDLGEPSRESVIVRTDPNSAGKLVLASEPFASDEADNYQLP</sequence>
<name>A0A7L4YPQ9_9ACTN</name>
<dbReference type="SUPFAM" id="SSF53822">
    <property type="entry name" value="Periplasmic binding protein-like I"/>
    <property type="match status" value="1"/>
</dbReference>